<evidence type="ECO:0000313" key="3">
    <source>
        <dbReference type="EMBL" id="KAF0981395.1"/>
    </source>
</evidence>
<dbReference type="Gene3D" id="3.30.700.10">
    <property type="entry name" value="Glycoprotein, Type 4 Pilin"/>
    <property type="match status" value="1"/>
</dbReference>
<feature type="domain" description="Type II secretion system protein GspG C-terminal" evidence="2">
    <location>
        <begin position="298"/>
        <end position="355"/>
    </location>
</feature>
<dbReference type="GeneID" id="68119720"/>
<proteinExistence type="predicted"/>
<dbReference type="Pfam" id="PF08334">
    <property type="entry name" value="T2SSG"/>
    <property type="match status" value="1"/>
</dbReference>
<gene>
    <name evidence="3" type="ORF">FDP41_012505</name>
</gene>
<keyword evidence="4" id="KW-1185">Reference proteome</keyword>
<dbReference type="OrthoDB" id="10389853at2759"/>
<name>A0A6A5C7E1_NAEFO</name>
<feature type="compositionally biased region" description="Low complexity" evidence="1">
    <location>
        <begin position="33"/>
        <end position="49"/>
    </location>
</feature>
<protein>
    <recommendedName>
        <fullName evidence="2">Type II secretion system protein GspG C-terminal domain-containing protein</fullName>
    </recommendedName>
</protein>
<organism evidence="3 4">
    <name type="scientific">Naegleria fowleri</name>
    <name type="common">Brain eating amoeba</name>
    <dbReference type="NCBI Taxonomy" id="5763"/>
    <lineage>
        <taxon>Eukaryota</taxon>
        <taxon>Discoba</taxon>
        <taxon>Heterolobosea</taxon>
        <taxon>Tetramitia</taxon>
        <taxon>Eutetramitia</taxon>
        <taxon>Vahlkampfiidae</taxon>
        <taxon>Naegleria</taxon>
    </lineage>
</organism>
<dbReference type="InterPro" id="IPR045584">
    <property type="entry name" value="Pilin-like"/>
</dbReference>
<accession>A0A6A5C7E1</accession>
<comment type="caution">
    <text evidence="3">The sequence shown here is derived from an EMBL/GenBank/DDBJ whole genome shotgun (WGS) entry which is preliminary data.</text>
</comment>
<dbReference type="EMBL" id="VFQX01000014">
    <property type="protein sequence ID" value="KAF0981395.1"/>
    <property type="molecule type" value="Genomic_DNA"/>
</dbReference>
<dbReference type="SUPFAM" id="SSF54523">
    <property type="entry name" value="Pili subunits"/>
    <property type="match status" value="1"/>
</dbReference>
<dbReference type="VEuPathDB" id="AmoebaDB:NfTy_038760"/>
<dbReference type="InterPro" id="IPR013545">
    <property type="entry name" value="T2SS_protein-GspG_C"/>
</dbReference>
<dbReference type="RefSeq" id="XP_044566108.1">
    <property type="nucleotide sequence ID" value="XM_044703032.1"/>
</dbReference>
<dbReference type="Proteomes" id="UP000444721">
    <property type="component" value="Unassembled WGS sequence"/>
</dbReference>
<dbReference type="AlphaFoldDB" id="A0A6A5C7E1"/>
<feature type="region of interest" description="Disordered" evidence="1">
    <location>
        <begin position="21"/>
        <end position="65"/>
    </location>
</feature>
<sequence length="507" mass="57757">MISQHHPLLMGHSHRVSSPMMRFHSHRHHDANQQKNNNNDNSDKNNNNNELMQGRRWSLPSNEKQEQRIYKIANHLFPDRFENSKNQYQSHNGNENINHYTFNDFNNNNNNNIHEHLTKNHNISDLWRERIRLMVYTIQNFLIHQTQQQQQQPIGEHFTKRSPSKFKRFTHKPQPRWIQFLKLYWRVAQQKLLQNPTSYYTKILLPYLPVISVTGMALSDMKDPSSSILRKLLGTYLSSISNVLKHTKGNIGLLNNHDLKISIPQISVHHLSMIEILIAISIIVTFSGLTGAVLAQVYEESRVSNALLDLAKLQEGLVLYYTRHGKYPLALEDLLEGGELNKVPKDPWGTDYLYVPHLDWNRLNRILLTTSSGGSGAGSSSSISQQLSYYNEVLKRMETVLLTLPGGVTPMSLLAISNDQPFCICVGTKIPRFPSKIDVDVSRERIRYTASLMKMAMERSSVASSVSQQGSSSQQQTSVMNQIAELNARIKNILNIARSSAGSGGAE</sequence>
<reference evidence="3 4" key="1">
    <citation type="journal article" date="2019" name="Sci. Rep.">
        <title>Nanopore sequencing improves the draft genome of the human pathogenic amoeba Naegleria fowleri.</title>
        <authorList>
            <person name="Liechti N."/>
            <person name="Schurch N."/>
            <person name="Bruggmann R."/>
            <person name="Wittwer M."/>
        </authorList>
    </citation>
    <scope>NUCLEOTIDE SEQUENCE [LARGE SCALE GENOMIC DNA]</scope>
    <source>
        <strain evidence="3 4">ATCC 30894</strain>
    </source>
</reference>
<dbReference type="VEuPathDB" id="AmoebaDB:FDP41_012505"/>
<evidence type="ECO:0000259" key="2">
    <source>
        <dbReference type="Pfam" id="PF08334"/>
    </source>
</evidence>
<evidence type="ECO:0000313" key="4">
    <source>
        <dbReference type="Proteomes" id="UP000444721"/>
    </source>
</evidence>
<dbReference type="VEuPathDB" id="AmoebaDB:NF0045930"/>
<evidence type="ECO:0000256" key="1">
    <source>
        <dbReference type="SAM" id="MobiDB-lite"/>
    </source>
</evidence>